<evidence type="ECO:0000313" key="2">
    <source>
        <dbReference type="Proteomes" id="UP001054889"/>
    </source>
</evidence>
<gene>
    <name evidence="1" type="primary">gb11401</name>
    <name evidence="1" type="ORF">PR202_gb11401</name>
</gene>
<organism evidence="1 2">
    <name type="scientific">Eleusine coracana subsp. coracana</name>
    <dbReference type="NCBI Taxonomy" id="191504"/>
    <lineage>
        <taxon>Eukaryota</taxon>
        <taxon>Viridiplantae</taxon>
        <taxon>Streptophyta</taxon>
        <taxon>Embryophyta</taxon>
        <taxon>Tracheophyta</taxon>
        <taxon>Spermatophyta</taxon>
        <taxon>Magnoliopsida</taxon>
        <taxon>Liliopsida</taxon>
        <taxon>Poales</taxon>
        <taxon>Poaceae</taxon>
        <taxon>PACMAD clade</taxon>
        <taxon>Chloridoideae</taxon>
        <taxon>Cynodonteae</taxon>
        <taxon>Eleusininae</taxon>
        <taxon>Eleusine</taxon>
    </lineage>
</organism>
<sequence>MEMVVDEGITVVLEVVHAARASASNVAALAIGLVIATMPVETIARPADSRPGSAAMTGDTVFLDHIALRQWWS</sequence>
<protein>
    <submittedName>
        <fullName evidence="1">Uncharacterized protein</fullName>
    </submittedName>
</protein>
<proteinExistence type="predicted"/>
<accession>A0AAV5EK51</accession>
<dbReference type="EMBL" id="BQKI01000076">
    <property type="protein sequence ID" value="GJN23728.1"/>
    <property type="molecule type" value="Genomic_DNA"/>
</dbReference>
<reference evidence="1" key="2">
    <citation type="submission" date="2021-12" db="EMBL/GenBank/DDBJ databases">
        <title>Resequencing data analysis of finger millet.</title>
        <authorList>
            <person name="Hatakeyama M."/>
            <person name="Aluri S."/>
            <person name="Balachadran M.T."/>
            <person name="Sivarajan S.R."/>
            <person name="Poveda L."/>
            <person name="Shimizu-Inatsugi R."/>
            <person name="Schlapbach R."/>
            <person name="Sreeman S.M."/>
            <person name="Shimizu K.K."/>
        </authorList>
    </citation>
    <scope>NUCLEOTIDE SEQUENCE</scope>
</reference>
<dbReference type="Proteomes" id="UP001054889">
    <property type="component" value="Unassembled WGS sequence"/>
</dbReference>
<keyword evidence="2" id="KW-1185">Reference proteome</keyword>
<evidence type="ECO:0000313" key="1">
    <source>
        <dbReference type="EMBL" id="GJN23728.1"/>
    </source>
</evidence>
<comment type="caution">
    <text evidence="1">The sequence shown here is derived from an EMBL/GenBank/DDBJ whole genome shotgun (WGS) entry which is preliminary data.</text>
</comment>
<name>A0AAV5EK51_ELECO</name>
<dbReference type="AlphaFoldDB" id="A0AAV5EK51"/>
<reference evidence="1" key="1">
    <citation type="journal article" date="2018" name="DNA Res.">
        <title>Multiple hybrid de novo genome assembly of finger millet, an orphan allotetraploid crop.</title>
        <authorList>
            <person name="Hatakeyama M."/>
            <person name="Aluri S."/>
            <person name="Balachadran M.T."/>
            <person name="Sivarajan S.R."/>
            <person name="Patrignani A."/>
            <person name="Gruter S."/>
            <person name="Poveda L."/>
            <person name="Shimizu-Inatsugi R."/>
            <person name="Baeten J."/>
            <person name="Francoijs K.J."/>
            <person name="Nataraja K.N."/>
            <person name="Reddy Y.A.N."/>
            <person name="Phadnis S."/>
            <person name="Ravikumar R.L."/>
            <person name="Schlapbach R."/>
            <person name="Sreeman S.M."/>
            <person name="Shimizu K.K."/>
        </authorList>
    </citation>
    <scope>NUCLEOTIDE SEQUENCE</scope>
</reference>